<evidence type="ECO:0000313" key="2">
    <source>
        <dbReference type="Proteomes" id="UP001597252"/>
    </source>
</evidence>
<reference evidence="2" key="1">
    <citation type="journal article" date="2019" name="Int. J. Syst. Evol. Microbiol.">
        <title>The Global Catalogue of Microorganisms (GCM) 10K type strain sequencing project: providing services to taxonomists for standard genome sequencing and annotation.</title>
        <authorList>
            <consortium name="The Broad Institute Genomics Platform"/>
            <consortium name="The Broad Institute Genome Sequencing Center for Infectious Disease"/>
            <person name="Wu L."/>
            <person name="Ma J."/>
        </authorList>
    </citation>
    <scope>NUCLEOTIDE SEQUENCE [LARGE SCALE GENOMIC DNA]</scope>
    <source>
        <strain evidence="2">CCM 8903</strain>
    </source>
</reference>
<protein>
    <submittedName>
        <fullName evidence="1">Uncharacterized protein</fullName>
    </submittedName>
</protein>
<dbReference type="Proteomes" id="UP001597252">
    <property type="component" value="Unassembled WGS sequence"/>
</dbReference>
<organism evidence="1 2">
    <name type="scientific">Lacticaseibacillus baoqingensis</name>
    <dbReference type="NCBI Taxonomy" id="2486013"/>
    <lineage>
        <taxon>Bacteria</taxon>
        <taxon>Bacillati</taxon>
        <taxon>Bacillota</taxon>
        <taxon>Bacilli</taxon>
        <taxon>Lactobacillales</taxon>
        <taxon>Lactobacillaceae</taxon>
        <taxon>Lacticaseibacillus</taxon>
    </lineage>
</organism>
<sequence>MASTINRLKGAGWIVDAGVKTVLMDTGEIKQLPLLLMAFDEFQDAQGQPVSAPGQMIWVQYEAALVKLPKRVNVGDRLSLSGNSQLVYVFEQPQLANPAKKLPAQARTAMAQKLRTWLGKRQLTGAKWAKDQARLAQLTQAWEKGQLPLAQWQAQTQRVLAGYDAHTRHALATLQQQLAQTCHQALVKIGVAPLAVLMQLQDVRYRWLTRPLPIVSGRRADQSRLDDVQYHRELTWEVMANRNQRRQLAVPIVDIATTTTRLRQQYREHFPEKMRWEA</sequence>
<name>A0ABW4E6M2_9LACO</name>
<keyword evidence="2" id="KW-1185">Reference proteome</keyword>
<dbReference type="EMBL" id="JBHTON010000005">
    <property type="protein sequence ID" value="MFD1484095.1"/>
    <property type="molecule type" value="Genomic_DNA"/>
</dbReference>
<gene>
    <name evidence="1" type="ORF">ACFQ5J_02490</name>
</gene>
<accession>A0ABW4E6M2</accession>
<evidence type="ECO:0000313" key="1">
    <source>
        <dbReference type="EMBL" id="MFD1484095.1"/>
    </source>
</evidence>
<proteinExistence type="predicted"/>
<comment type="caution">
    <text evidence="1">The sequence shown here is derived from an EMBL/GenBank/DDBJ whole genome shotgun (WGS) entry which is preliminary data.</text>
</comment>
<dbReference type="RefSeq" id="WP_125747872.1">
    <property type="nucleotide sequence ID" value="NZ_JBHTON010000005.1"/>
</dbReference>